<reference evidence="2 3" key="1">
    <citation type="submission" date="2019-12" db="EMBL/GenBank/DDBJ databases">
        <title>Genomic-based taxomic classification of the family Erythrobacteraceae.</title>
        <authorList>
            <person name="Xu L."/>
        </authorList>
    </citation>
    <scope>NUCLEOTIDE SEQUENCE [LARGE SCALE GENOMIC DNA]</scope>
    <source>
        <strain evidence="2 3">KCTC 52763</strain>
    </source>
</reference>
<evidence type="ECO:0008006" key="4">
    <source>
        <dbReference type="Google" id="ProtNLM"/>
    </source>
</evidence>
<gene>
    <name evidence="2" type="ORF">GRI41_12725</name>
</gene>
<feature type="chain" id="PRO_5032873466" description="DUF4105 domain-containing protein" evidence="1">
    <location>
        <begin position="23"/>
        <end position="175"/>
    </location>
</feature>
<keyword evidence="1" id="KW-0732">Signal</keyword>
<evidence type="ECO:0000256" key="1">
    <source>
        <dbReference type="SAM" id="SignalP"/>
    </source>
</evidence>
<name>A0A844ZUN3_9SPHN</name>
<dbReference type="Proteomes" id="UP000442714">
    <property type="component" value="Unassembled WGS sequence"/>
</dbReference>
<sequence length="175" mass="19663">MFRLVTLAIALVLSGWSLPAAAEVKMAFHSFNGSVLFGRYPHTFVRLSGTMQDGTKVEENYGFTAKKVTTAILNGPVEHDIQVENASYIQKTNVHFTVTLTDAQVGKVRATMRKWRDAPGKYYDLDTRNCIHFVGAMAQIAGLKVDYPKNMLRRPKKWLNHIAAQNPQLGAKRIR</sequence>
<keyword evidence="3" id="KW-1185">Reference proteome</keyword>
<dbReference type="OrthoDB" id="7424408at2"/>
<proteinExistence type="predicted"/>
<evidence type="ECO:0000313" key="3">
    <source>
        <dbReference type="Proteomes" id="UP000442714"/>
    </source>
</evidence>
<comment type="caution">
    <text evidence="2">The sequence shown here is derived from an EMBL/GenBank/DDBJ whole genome shotgun (WGS) entry which is preliminary data.</text>
</comment>
<evidence type="ECO:0000313" key="2">
    <source>
        <dbReference type="EMBL" id="MXO91693.1"/>
    </source>
</evidence>
<dbReference type="AlphaFoldDB" id="A0A844ZUN3"/>
<protein>
    <recommendedName>
        <fullName evidence="4">DUF4105 domain-containing protein</fullName>
    </recommendedName>
</protein>
<feature type="signal peptide" evidence="1">
    <location>
        <begin position="1"/>
        <end position="22"/>
    </location>
</feature>
<dbReference type="EMBL" id="WTYX01000002">
    <property type="protein sequence ID" value="MXO91693.1"/>
    <property type="molecule type" value="Genomic_DNA"/>
</dbReference>
<accession>A0A844ZUN3</accession>
<organism evidence="2 3">
    <name type="scientific">Pontixanthobacter aquaemixtae</name>
    <dbReference type="NCBI Taxonomy" id="1958940"/>
    <lineage>
        <taxon>Bacteria</taxon>
        <taxon>Pseudomonadati</taxon>
        <taxon>Pseudomonadota</taxon>
        <taxon>Alphaproteobacteria</taxon>
        <taxon>Sphingomonadales</taxon>
        <taxon>Erythrobacteraceae</taxon>
        <taxon>Pontixanthobacter</taxon>
    </lineage>
</organism>